<gene>
    <name evidence="1" type="ORF">I79_007625</name>
</gene>
<dbReference type="Proteomes" id="UP000001075">
    <property type="component" value="Unassembled WGS sequence"/>
</dbReference>
<dbReference type="InParanoid" id="G3HB12"/>
<sequence>MPSGNGSVRHTVSLVLVKVKALSTLCASRFYNVFLCAAALLCQRVLAPMHHTLPTLMLSPSLPKHLAVSTSVDKSFTSLCLCLPLDCELHEKPFRSHAQHLAPHLVHNKCPINVYRTSAWVSATWGRWNRAYCWTGVWGTSLVC</sequence>
<dbReference type="AlphaFoldDB" id="G3HB12"/>
<evidence type="ECO:0000313" key="2">
    <source>
        <dbReference type="Proteomes" id="UP000001075"/>
    </source>
</evidence>
<evidence type="ECO:0000313" key="1">
    <source>
        <dbReference type="EMBL" id="EGW08489.1"/>
    </source>
</evidence>
<dbReference type="EMBL" id="JH000260">
    <property type="protein sequence ID" value="EGW08489.1"/>
    <property type="molecule type" value="Genomic_DNA"/>
</dbReference>
<organism evidence="1 2">
    <name type="scientific">Cricetulus griseus</name>
    <name type="common">Chinese hamster</name>
    <name type="synonym">Cricetulus barabensis griseus</name>
    <dbReference type="NCBI Taxonomy" id="10029"/>
    <lineage>
        <taxon>Eukaryota</taxon>
        <taxon>Metazoa</taxon>
        <taxon>Chordata</taxon>
        <taxon>Craniata</taxon>
        <taxon>Vertebrata</taxon>
        <taxon>Euteleostomi</taxon>
        <taxon>Mammalia</taxon>
        <taxon>Eutheria</taxon>
        <taxon>Euarchontoglires</taxon>
        <taxon>Glires</taxon>
        <taxon>Rodentia</taxon>
        <taxon>Myomorpha</taxon>
        <taxon>Muroidea</taxon>
        <taxon>Cricetidae</taxon>
        <taxon>Cricetinae</taxon>
        <taxon>Cricetulus</taxon>
    </lineage>
</organism>
<accession>G3HB12</accession>
<name>G3HB12_CRIGR</name>
<proteinExistence type="predicted"/>
<reference evidence="2" key="1">
    <citation type="journal article" date="2011" name="Nat. Biotechnol.">
        <title>The genomic sequence of the Chinese hamster ovary (CHO)-K1 cell line.</title>
        <authorList>
            <person name="Xu X."/>
            <person name="Nagarajan H."/>
            <person name="Lewis N.E."/>
            <person name="Pan S."/>
            <person name="Cai Z."/>
            <person name="Liu X."/>
            <person name="Chen W."/>
            <person name="Xie M."/>
            <person name="Wang W."/>
            <person name="Hammond S."/>
            <person name="Andersen M.R."/>
            <person name="Neff N."/>
            <person name="Passarelli B."/>
            <person name="Koh W."/>
            <person name="Fan H.C."/>
            <person name="Wang J."/>
            <person name="Gui Y."/>
            <person name="Lee K.H."/>
            <person name="Betenbaugh M.J."/>
            <person name="Quake S.R."/>
            <person name="Famili I."/>
            <person name="Palsson B.O."/>
            <person name="Wang J."/>
        </authorList>
    </citation>
    <scope>NUCLEOTIDE SEQUENCE [LARGE SCALE GENOMIC DNA]</scope>
    <source>
        <strain evidence="2">CHO K1 cell line</strain>
    </source>
</reference>
<protein>
    <submittedName>
        <fullName evidence="1">Uncharacterized protein</fullName>
    </submittedName>
</protein>